<dbReference type="GO" id="GO:0003677">
    <property type="term" value="F:DNA binding"/>
    <property type="evidence" value="ECO:0007669"/>
    <property type="project" value="InterPro"/>
</dbReference>
<dbReference type="GO" id="GO:0005958">
    <property type="term" value="C:DNA-dependent protein kinase-DNA ligase 4 complex"/>
    <property type="evidence" value="ECO:0007669"/>
    <property type="project" value="TreeGrafter"/>
</dbReference>
<dbReference type="InterPro" id="IPR038051">
    <property type="entry name" value="XRCC4-like_N_sf"/>
</dbReference>
<proteinExistence type="inferred from homology"/>
<evidence type="ECO:0000256" key="3">
    <source>
        <dbReference type="ARBA" id="ARBA00023172"/>
    </source>
</evidence>
<dbReference type="PANTHER" id="PTHR28559">
    <property type="entry name" value="DNA REPAIR PROTEIN XRCC4"/>
    <property type="match status" value="1"/>
</dbReference>
<keyword evidence="2" id="KW-0227">DNA damage</keyword>
<dbReference type="Proteomes" id="UP000636800">
    <property type="component" value="Chromosome 12"/>
</dbReference>
<feature type="region of interest" description="Disordered" evidence="7">
    <location>
        <begin position="251"/>
        <end position="270"/>
    </location>
</feature>
<evidence type="ECO:0000259" key="8">
    <source>
        <dbReference type="Pfam" id="PF06632"/>
    </source>
</evidence>
<comment type="caution">
    <text evidence="9">The sequence shown here is derived from an EMBL/GenBank/DDBJ whole genome shotgun (WGS) entry which is preliminary data.</text>
</comment>
<name>A0A835PVN5_VANPL</name>
<dbReference type="PANTHER" id="PTHR28559:SF1">
    <property type="entry name" value="DNA REPAIR PROTEIN XRCC4"/>
    <property type="match status" value="1"/>
</dbReference>
<dbReference type="EMBL" id="JADCNL010000012">
    <property type="protein sequence ID" value="KAG0458372.1"/>
    <property type="molecule type" value="Genomic_DNA"/>
</dbReference>
<dbReference type="GO" id="GO:0032807">
    <property type="term" value="C:DNA ligase IV complex"/>
    <property type="evidence" value="ECO:0007669"/>
    <property type="project" value="TreeGrafter"/>
</dbReference>
<evidence type="ECO:0000256" key="7">
    <source>
        <dbReference type="SAM" id="MobiDB-lite"/>
    </source>
</evidence>
<dbReference type="Gene3D" id="2.170.210.10">
    <property type="entry name" value="DNA double-strand break repair and VJ recombination XRCC4, N-terminal"/>
    <property type="match status" value="1"/>
</dbReference>
<evidence type="ECO:0000256" key="5">
    <source>
        <dbReference type="ARBA" id="ARBA00023242"/>
    </source>
</evidence>
<organism evidence="9 10">
    <name type="scientific">Vanilla planifolia</name>
    <name type="common">Vanilla</name>
    <dbReference type="NCBI Taxonomy" id="51239"/>
    <lineage>
        <taxon>Eukaryota</taxon>
        <taxon>Viridiplantae</taxon>
        <taxon>Streptophyta</taxon>
        <taxon>Embryophyta</taxon>
        <taxon>Tracheophyta</taxon>
        <taxon>Spermatophyta</taxon>
        <taxon>Magnoliopsida</taxon>
        <taxon>Liliopsida</taxon>
        <taxon>Asparagales</taxon>
        <taxon>Orchidaceae</taxon>
        <taxon>Vanilloideae</taxon>
        <taxon>Vanilleae</taxon>
        <taxon>Vanilla</taxon>
    </lineage>
</organism>
<gene>
    <name evidence="9" type="ORF">HPP92_023529</name>
</gene>
<dbReference type="AlphaFoldDB" id="A0A835PVN5"/>
<keyword evidence="4" id="KW-0234">DNA repair</keyword>
<dbReference type="GO" id="GO:0010165">
    <property type="term" value="P:response to X-ray"/>
    <property type="evidence" value="ECO:0007669"/>
    <property type="project" value="TreeGrafter"/>
</dbReference>
<dbReference type="InterPro" id="IPR009089">
    <property type="entry name" value="XRCC4_N_sf"/>
</dbReference>
<comment type="similarity">
    <text evidence="6">Belongs to the XRCC4-XLF family. XRCC4 subfamily.</text>
</comment>
<sequence length="270" mass="30334">MEEDSTDKSKATRHTCLKLDIPSPSKGSKDSIFVRGTWLPSRFHLSITDGIRAWTCDASEDEVRQRAEQWDQPVSEYIALVEHYLGFQQPGSKYSFEDAGNGHRRLSWTYEKQGTKLEWRWKCQASVDTKENIVEILDFLMDANIRLSEEVVRKSHSFEKLKVEAEKCIAQSQKFSIEKAEFEAAAFAKFIAILNSKKSKLRELRDKLSKLNGQVSKAPMEDESSDKSESSDGGSNGDSAAKFGKVLVHVSPGASGCVDTSTSKGRKRTR</sequence>
<dbReference type="SUPFAM" id="SSF50809">
    <property type="entry name" value="XRCC4, N-terminal domain"/>
    <property type="match status" value="1"/>
</dbReference>
<dbReference type="GO" id="GO:0006310">
    <property type="term" value="P:DNA recombination"/>
    <property type="evidence" value="ECO:0007669"/>
    <property type="project" value="UniProtKB-KW"/>
</dbReference>
<dbReference type="InterPro" id="IPR053961">
    <property type="entry name" value="XRCC4_N"/>
</dbReference>
<feature type="region of interest" description="Disordered" evidence="7">
    <location>
        <begin position="212"/>
        <end position="240"/>
    </location>
</feature>
<dbReference type="InterPro" id="IPR014751">
    <property type="entry name" value="XRCC4-like_C"/>
</dbReference>
<evidence type="ECO:0000256" key="1">
    <source>
        <dbReference type="ARBA" id="ARBA00004123"/>
    </source>
</evidence>
<dbReference type="InterPro" id="IPR010585">
    <property type="entry name" value="DNA_repair_prot_XRCC4"/>
</dbReference>
<evidence type="ECO:0000256" key="2">
    <source>
        <dbReference type="ARBA" id="ARBA00022763"/>
    </source>
</evidence>
<comment type="subcellular location">
    <subcellularLocation>
        <location evidence="1">Nucleus</location>
    </subcellularLocation>
</comment>
<dbReference type="GO" id="GO:0006303">
    <property type="term" value="P:double-strand break repair via nonhomologous end joining"/>
    <property type="evidence" value="ECO:0007669"/>
    <property type="project" value="TreeGrafter"/>
</dbReference>
<accession>A0A835PVN5</accession>
<dbReference type="Gene3D" id="1.20.5.370">
    <property type="match status" value="1"/>
</dbReference>
<reference evidence="9 10" key="1">
    <citation type="journal article" date="2020" name="Nat. Food">
        <title>A phased Vanilla planifolia genome enables genetic improvement of flavour and production.</title>
        <authorList>
            <person name="Hasing T."/>
            <person name="Tang H."/>
            <person name="Brym M."/>
            <person name="Khazi F."/>
            <person name="Huang T."/>
            <person name="Chambers A.H."/>
        </authorList>
    </citation>
    <scope>NUCLEOTIDE SEQUENCE [LARGE SCALE GENOMIC DNA]</scope>
    <source>
        <tissue evidence="9">Leaf</tissue>
    </source>
</reference>
<keyword evidence="3" id="KW-0233">DNA recombination</keyword>
<evidence type="ECO:0000256" key="6">
    <source>
        <dbReference type="ARBA" id="ARBA00025728"/>
    </source>
</evidence>
<dbReference type="SUPFAM" id="SSF58022">
    <property type="entry name" value="XRCC4, C-terminal oligomerization domain"/>
    <property type="match status" value="1"/>
</dbReference>
<evidence type="ECO:0000256" key="4">
    <source>
        <dbReference type="ARBA" id="ARBA00023204"/>
    </source>
</evidence>
<keyword evidence="10" id="KW-1185">Reference proteome</keyword>
<keyword evidence="5" id="KW-0539">Nucleus</keyword>
<evidence type="ECO:0000313" key="10">
    <source>
        <dbReference type="Proteomes" id="UP000636800"/>
    </source>
</evidence>
<protein>
    <recommendedName>
        <fullName evidence="8">XRCC4 N-terminal domain-containing protein</fullName>
    </recommendedName>
</protein>
<evidence type="ECO:0000313" key="9">
    <source>
        <dbReference type="EMBL" id="KAG0458372.1"/>
    </source>
</evidence>
<dbReference type="FunFam" id="1.20.5.370:FF:000012">
    <property type="entry name" value="DNA repair protein XRCC4"/>
    <property type="match status" value="1"/>
</dbReference>
<feature type="domain" description="XRCC4 N-terminal" evidence="8">
    <location>
        <begin position="31"/>
        <end position="125"/>
    </location>
</feature>
<dbReference type="Pfam" id="PF06632">
    <property type="entry name" value="XRCC4"/>
    <property type="match status" value="1"/>
</dbReference>